<gene>
    <name evidence="2" type="ORF">Tco_1042141</name>
</gene>
<evidence type="ECO:0000313" key="3">
    <source>
        <dbReference type="Proteomes" id="UP001151760"/>
    </source>
</evidence>
<comment type="caution">
    <text evidence="2">The sequence shown here is derived from an EMBL/GenBank/DDBJ whole genome shotgun (WGS) entry which is preliminary data.</text>
</comment>
<name>A0ABQ5GJN3_9ASTR</name>
<accession>A0ABQ5GJN3</accession>
<sequence>MSTPLWQTEEAGACDFQGIPNDFKRYLSSYDRREESSCVESWSFKKQDCTAMMSSAESVNYVFPRLHVVLKLFEHVEKGTVEIYFVGTEYQLADLFTKALPKDRTLSNFLFIDVVIIMAQQQHAADVHPDELCPPNKRYYLMDTNKKVDLEHVQCPPESKILTNIIKNHPLRFSIAASSSVAWIYMTQFWHTLKEDKSKYRLSSIPRNDESNIPGTRIEPQSDKESSEVEIAKEKEVEITQETKVEITQKTPAVDITNVIIPVNVTDEDEEITDEVYELKRREKGKNVERGT</sequence>
<feature type="region of interest" description="Disordered" evidence="1">
    <location>
        <begin position="205"/>
        <end position="229"/>
    </location>
</feature>
<keyword evidence="3" id="KW-1185">Reference proteome</keyword>
<organism evidence="2 3">
    <name type="scientific">Tanacetum coccineum</name>
    <dbReference type="NCBI Taxonomy" id="301880"/>
    <lineage>
        <taxon>Eukaryota</taxon>
        <taxon>Viridiplantae</taxon>
        <taxon>Streptophyta</taxon>
        <taxon>Embryophyta</taxon>
        <taxon>Tracheophyta</taxon>
        <taxon>Spermatophyta</taxon>
        <taxon>Magnoliopsida</taxon>
        <taxon>eudicotyledons</taxon>
        <taxon>Gunneridae</taxon>
        <taxon>Pentapetalae</taxon>
        <taxon>asterids</taxon>
        <taxon>campanulids</taxon>
        <taxon>Asterales</taxon>
        <taxon>Asteraceae</taxon>
        <taxon>Asteroideae</taxon>
        <taxon>Anthemideae</taxon>
        <taxon>Anthemidinae</taxon>
        <taxon>Tanacetum</taxon>
    </lineage>
</organism>
<evidence type="ECO:0000313" key="2">
    <source>
        <dbReference type="EMBL" id="GJT75416.1"/>
    </source>
</evidence>
<protein>
    <submittedName>
        <fullName evidence="2">Uncharacterized protein</fullName>
    </submittedName>
</protein>
<evidence type="ECO:0000256" key="1">
    <source>
        <dbReference type="SAM" id="MobiDB-lite"/>
    </source>
</evidence>
<reference evidence="2" key="1">
    <citation type="journal article" date="2022" name="Int. J. Mol. Sci.">
        <title>Draft Genome of Tanacetum Coccineum: Genomic Comparison of Closely Related Tanacetum-Family Plants.</title>
        <authorList>
            <person name="Yamashiro T."/>
            <person name="Shiraishi A."/>
            <person name="Nakayama K."/>
            <person name="Satake H."/>
        </authorList>
    </citation>
    <scope>NUCLEOTIDE SEQUENCE</scope>
</reference>
<dbReference type="Proteomes" id="UP001151760">
    <property type="component" value="Unassembled WGS sequence"/>
</dbReference>
<feature type="compositionally biased region" description="Basic and acidic residues" evidence="1">
    <location>
        <begin position="220"/>
        <end position="229"/>
    </location>
</feature>
<dbReference type="EMBL" id="BQNB010018528">
    <property type="protein sequence ID" value="GJT75416.1"/>
    <property type="molecule type" value="Genomic_DNA"/>
</dbReference>
<proteinExistence type="predicted"/>
<reference evidence="2" key="2">
    <citation type="submission" date="2022-01" db="EMBL/GenBank/DDBJ databases">
        <authorList>
            <person name="Yamashiro T."/>
            <person name="Shiraishi A."/>
            <person name="Satake H."/>
            <person name="Nakayama K."/>
        </authorList>
    </citation>
    <scope>NUCLEOTIDE SEQUENCE</scope>
</reference>